<dbReference type="EMBL" id="LBYI01000002">
    <property type="protein sequence ID" value="KKR51197.1"/>
    <property type="molecule type" value="Genomic_DNA"/>
</dbReference>
<accession>A0A0G0ULV7</accession>
<dbReference type="GO" id="GO:0015949">
    <property type="term" value="P:nucleobase-containing small molecule interconversion"/>
    <property type="evidence" value="ECO:0007669"/>
    <property type="project" value="TreeGrafter"/>
</dbReference>
<comment type="caution">
    <text evidence="4">The sequence shown here is derived from an EMBL/GenBank/DDBJ whole genome shotgun (WGS) entry which is preliminary data.</text>
</comment>
<dbReference type="Proteomes" id="UP000034531">
    <property type="component" value="Unassembled WGS sequence"/>
</dbReference>
<dbReference type="NCBIfam" id="TIGR02274">
    <property type="entry name" value="dCTP_deam"/>
    <property type="match status" value="1"/>
</dbReference>
<evidence type="ECO:0000259" key="3">
    <source>
        <dbReference type="PROSITE" id="PS51462"/>
    </source>
</evidence>
<dbReference type="GO" id="GO:0006229">
    <property type="term" value="P:dUTP biosynthetic process"/>
    <property type="evidence" value="ECO:0007669"/>
    <property type="project" value="InterPro"/>
</dbReference>
<dbReference type="InterPro" id="IPR011962">
    <property type="entry name" value="dCTP_deaminase"/>
</dbReference>
<dbReference type="PATRIC" id="fig|1618405.3.peg.164"/>
<dbReference type="PANTHER" id="PTHR42680:SF3">
    <property type="entry name" value="DCTP DEAMINASE"/>
    <property type="match status" value="1"/>
</dbReference>
<dbReference type="Pfam" id="PF22769">
    <property type="entry name" value="DCD"/>
    <property type="match status" value="1"/>
</dbReference>
<dbReference type="Gene3D" id="3.90.79.10">
    <property type="entry name" value="Nucleoside Triphosphate Pyrophosphohydrolase"/>
    <property type="match status" value="1"/>
</dbReference>
<keyword evidence="2" id="KW-0546">Nucleotide metabolism</keyword>
<dbReference type="PANTHER" id="PTHR42680">
    <property type="entry name" value="DCTP DEAMINASE"/>
    <property type="match status" value="1"/>
</dbReference>
<dbReference type="InterPro" id="IPR033704">
    <property type="entry name" value="dUTPase_trimeric"/>
</dbReference>
<dbReference type="AlphaFoldDB" id="A0A0G0ULV7"/>
<dbReference type="SUPFAM" id="SSF55811">
    <property type="entry name" value="Nudix"/>
    <property type="match status" value="1"/>
</dbReference>
<dbReference type="Gene3D" id="2.70.40.10">
    <property type="match status" value="1"/>
</dbReference>
<dbReference type="GO" id="GO:0008829">
    <property type="term" value="F:dCTP deaminase activity"/>
    <property type="evidence" value="ECO:0007669"/>
    <property type="project" value="InterPro"/>
</dbReference>
<protein>
    <submittedName>
        <fullName evidence="4">Deoxycytidine triphosphate deaminase</fullName>
    </submittedName>
</protein>
<dbReference type="PROSITE" id="PS51462">
    <property type="entry name" value="NUDIX"/>
    <property type="match status" value="1"/>
</dbReference>
<evidence type="ECO:0000256" key="1">
    <source>
        <dbReference type="ARBA" id="ARBA00022801"/>
    </source>
</evidence>
<dbReference type="InterPro" id="IPR015797">
    <property type="entry name" value="NUDIX_hydrolase-like_dom_sf"/>
</dbReference>
<evidence type="ECO:0000313" key="5">
    <source>
        <dbReference type="Proteomes" id="UP000034531"/>
    </source>
</evidence>
<organism evidence="4 5">
    <name type="scientific">Candidatus Curtissbacteria bacterium GW2011_GWA1_40_16</name>
    <dbReference type="NCBI Taxonomy" id="1618405"/>
    <lineage>
        <taxon>Bacteria</taxon>
        <taxon>Candidatus Curtissiibacteriota</taxon>
    </lineage>
</organism>
<reference evidence="4 5" key="1">
    <citation type="journal article" date="2015" name="Nature">
        <title>rRNA introns, odd ribosomes, and small enigmatic genomes across a large radiation of phyla.</title>
        <authorList>
            <person name="Brown C.T."/>
            <person name="Hug L.A."/>
            <person name="Thomas B.C."/>
            <person name="Sharon I."/>
            <person name="Castelle C.J."/>
            <person name="Singh A."/>
            <person name="Wilkins M.J."/>
            <person name="Williams K.H."/>
            <person name="Banfield J.F."/>
        </authorList>
    </citation>
    <scope>NUCLEOTIDE SEQUENCE [LARGE SCALE GENOMIC DNA]</scope>
</reference>
<sequence>MPKKSQKSPIAQKHEERVMVVARGDMFGGGIWHGLKSDNLQKFVNTINSKHKFLARGEVEVDARWQQVIPYLIFQHKGKIFLMRRKGDHTDKRLANKYSIGIGGHINKRDMNGQGLIGWARREFAEEIEYEGNYKANFLGLINDDSNDVGLVHVGLVIHLVGDSDKIKVKDEHKSGELVSIDELGRAYKNMETWSQIIYDYLAQMKSKKPEKEKAPKFSQGGKNLTGILADWQIEESIEKGLIQIDPLPSGWKQQIDQVSMDFHLGTNIKLFRAGAYRFIDTKRGLPEDAMEEINLQGGDPFILEPGAFAIASTSEVLKLPADILGRLEGKSSLARLGILVHSTAARFDPGWNGAPVLELGNLGPKPAILYCGMAICAFTFEKLSAPVKMKYEGSRSDRYSGSRKAVASRIERNVKKKQG</sequence>
<dbReference type="SUPFAM" id="SSF51283">
    <property type="entry name" value="dUTPase-like"/>
    <property type="match status" value="1"/>
</dbReference>
<keyword evidence="1" id="KW-0378">Hydrolase</keyword>
<name>A0A0G0ULV7_9BACT</name>
<evidence type="ECO:0000256" key="2">
    <source>
        <dbReference type="ARBA" id="ARBA00023080"/>
    </source>
</evidence>
<feature type="domain" description="Nudix hydrolase" evidence="3">
    <location>
        <begin position="64"/>
        <end position="206"/>
    </location>
</feature>
<dbReference type="CDD" id="cd07557">
    <property type="entry name" value="trimeric_dUTPase"/>
    <property type="match status" value="1"/>
</dbReference>
<proteinExistence type="predicted"/>
<gene>
    <name evidence="4" type="ORF">UT84_C0002G0058</name>
</gene>
<evidence type="ECO:0000313" key="4">
    <source>
        <dbReference type="EMBL" id="KKR51197.1"/>
    </source>
</evidence>
<dbReference type="InterPro" id="IPR036157">
    <property type="entry name" value="dUTPase-like_sf"/>
</dbReference>
<dbReference type="InterPro" id="IPR000086">
    <property type="entry name" value="NUDIX_hydrolase_dom"/>
</dbReference>